<dbReference type="InterPro" id="IPR029063">
    <property type="entry name" value="SAM-dependent_MTases_sf"/>
</dbReference>
<accession>A0A3B0W8I2</accession>
<dbReference type="AlphaFoldDB" id="A0A3B0W8I2"/>
<gene>
    <name evidence="6" type="ORF">MNBD_GAMMA06-328</name>
</gene>
<proteinExistence type="inferred from homology"/>
<dbReference type="PANTHER" id="PTHR43648:SF1">
    <property type="entry name" value="ELECTRON TRANSFER FLAVOPROTEIN BETA SUBUNIT LYSINE METHYLTRANSFERASE"/>
    <property type="match status" value="1"/>
</dbReference>
<sequence>MSWLQISINTTKDNLETTEDCLFAAGAQTVTLTDAADQPILEPAPNETPVWDNIIVIGLFENKYKQQDLIETIKHCLEDIQFSCDIEILQDQNWTRAWMEHFHAMQFGERLWVCPLHIEPPAPNAINLRLDPGLAFGTGTHPTTSLCLRWLDQNIQHKNTLLDYGCGSGILAIAACMLGAQQSDAVDIDPQALTATLDNAKTNQVMEKITTFLPDDYHKQHVDKQYDIVVANILSGPLAELAAMLASHAKTGGDIVLSGILLEQAEPLIKTYSKYFEMDAPQFEEEWALLHGVKK</sequence>
<name>A0A3B0W8I2_9ZZZZ</name>
<comment type="similarity">
    <text evidence="1">Belongs to the methyltransferase superfamily. PrmA family.</text>
</comment>
<evidence type="ECO:0000313" key="6">
    <source>
        <dbReference type="EMBL" id="VAW51581.1"/>
    </source>
</evidence>
<evidence type="ECO:0000256" key="2">
    <source>
        <dbReference type="ARBA" id="ARBA00022490"/>
    </source>
</evidence>
<dbReference type="GO" id="GO:0005829">
    <property type="term" value="C:cytosol"/>
    <property type="evidence" value="ECO:0007669"/>
    <property type="project" value="TreeGrafter"/>
</dbReference>
<keyword evidence="3 6" id="KW-0489">Methyltransferase</keyword>
<dbReference type="CDD" id="cd02440">
    <property type="entry name" value="AdoMet_MTases"/>
    <property type="match status" value="1"/>
</dbReference>
<dbReference type="PIRSF" id="PIRSF000401">
    <property type="entry name" value="RPL11_MTase"/>
    <property type="match status" value="1"/>
</dbReference>
<dbReference type="NCBIfam" id="TIGR00406">
    <property type="entry name" value="prmA"/>
    <property type="match status" value="1"/>
</dbReference>
<reference evidence="6" key="1">
    <citation type="submission" date="2018-06" db="EMBL/GenBank/DDBJ databases">
        <authorList>
            <person name="Zhirakovskaya E."/>
        </authorList>
    </citation>
    <scope>NUCLEOTIDE SEQUENCE</scope>
</reference>
<keyword evidence="5" id="KW-0949">S-adenosyl-L-methionine</keyword>
<evidence type="ECO:0000256" key="5">
    <source>
        <dbReference type="ARBA" id="ARBA00022691"/>
    </source>
</evidence>
<keyword evidence="2" id="KW-0963">Cytoplasm</keyword>
<dbReference type="Gene3D" id="3.40.50.150">
    <property type="entry name" value="Vaccinia Virus protein VP39"/>
    <property type="match status" value="1"/>
</dbReference>
<organism evidence="6">
    <name type="scientific">hydrothermal vent metagenome</name>
    <dbReference type="NCBI Taxonomy" id="652676"/>
    <lineage>
        <taxon>unclassified sequences</taxon>
        <taxon>metagenomes</taxon>
        <taxon>ecological metagenomes</taxon>
    </lineage>
</organism>
<keyword evidence="4 6" id="KW-0808">Transferase</keyword>
<dbReference type="GO" id="GO:0016279">
    <property type="term" value="F:protein-lysine N-methyltransferase activity"/>
    <property type="evidence" value="ECO:0007669"/>
    <property type="project" value="TreeGrafter"/>
</dbReference>
<dbReference type="HAMAP" id="MF_00735">
    <property type="entry name" value="Methyltr_PrmA"/>
    <property type="match status" value="1"/>
</dbReference>
<dbReference type="Pfam" id="PF06325">
    <property type="entry name" value="PrmA"/>
    <property type="match status" value="1"/>
</dbReference>
<dbReference type="InterPro" id="IPR050078">
    <property type="entry name" value="Ribosomal_L11_MeTrfase_PrmA"/>
</dbReference>
<dbReference type="InterPro" id="IPR004498">
    <property type="entry name" value="Ribosomal_PrmA_MeTrfase"/>
</dbReference>
<dbReference type="GO" id="GO:0005840">
    <property type="term" value="C:ribosome"/>
    <property type="evidence" value="ECO:0007669"/>
    <property type="project" value="UniProtKB-KW"/>
</dbReference>
<evidence type="ECO:0000256" key="3">
    <source>
        <dbReference type="ARBA" id="ARBA00022603"/>
    </source>
</evidence>
<evidence type="ECO:0000256" key="1">
    <source>
        <dbReference type="ARBA" id="ARBA00009741"/>
    </source>
</evidence>
<protein>
    <submittedName>
        <fullName evidence="6">Ribosomal protein L11 methyltransferase</fullName>
    </submittedName>
</protein>
<dbReference type="PANTHER" id="PTHR43648">
    <property type="entry name" value="ELECTRON TRANSFER FLAVOPROTEIN BETA SUBUNIT LYSINE METHYLTRANSFERASE"/>
    <property type="match status" value="1"/>
</dbReference>
<dbReference type="EMBL" id="UOFD01000032">
    <property type="protein sequence ID" value="VAW51581.1"/>
    <property type="molecule type" value="Genomic_DNA"/>
</dbReference>
<evidence type="ECO:0000256" key="4">
    <source>
        <dbReference type="ARBA" id="ARBA00022679"/>
    </source>
</evidence>
<dbReference type="SUPFAM" id="SSF53335">
    <property type="entry name" value="S-adenosyl-L-methionine-dependent methyltransferases"/>
    <property type="match status" value="1"/>
</dbReference>
<keyword evidence="6" id="KW-0689">Ribosomal protein</keyword>
<keyword evidence="6" id="KW-0687">Ribonucleoprotein</keyword>
<dbReference type="GO" id="GO:0032259">
    <property type="term" value="P:methylation"/>
    <property type="evidence" value="ECO:0007669"/>
    <property type="project" value="UniProtKB-KW"/>
</dbReference>